<dbReference type="EMBL" id="RJUK01000004">
    <property type="protein sequence ID" value="ROQ17079.1"/>
    <property type="molecule type" value="Genomic_DNA"/>
</dbReference>
<keyword evidence="16" id="KW-0675">Receptor</keyword>
<evidence type="ECO:0000313" key="17">
    <source>
        <dbReference type="Proteomes" id="UP000273643"/>
    </source>
</evidence>
<evidence type="ECO:0000256" key="9">
    <source>
        <dbReference type="ARBA" id="ARBA00023136"/>
    </source>
</evidence>
<dbReference type="PANTHER" id="PTHR32552">
    <property type="entry name" value="FERRICHROME IRON RECEPTOR-RELATED"/>
    <property type="match status" value="1"/>
</dbReference>
<evidence type="ECO:0000256" key="8">
    <source>
        <dbReference type="ARBA" id="ARBA00023077"/>
    </source>
</evidence>
<feature type="signal peptide" evidence="13">
    <location>
        <begin position="1"/>
        <end position="22"/>
    </location>
</feature>
<dbReference type="AlphaFoldDB" id="A0A3N1NMJ4"/>
<keyword evidence="2 11" id="KW-0813">Transport</keyword>
<evidence type="ECO:0000256" key="5">
    <source>
        <dbReference type="ARBA" id="ARBA00022692"/>
    </source>
</evidence>
<keyword evidence="13" id="KW-0732">Signal</keyword>
<reference evidence="16 17" key="1">
    <citation type="submission" date="2018-11" db="EMBL/GenBank/DDBJ databases">
        <title>Genomic Encyclopedia of Type Strains, Phase IV (KMG-IV): sequencing the most valuable type-strain genomes for metagenomic binning, comparative biology and taxonomic classification.</title>
        <authorList>
            <person name="Goeker M."/>
        </authorList>
    </citation>
    <scope>NUCLEOTIDE SEQUENCE [LARGE SCALE GENOMIC DNA]</scope>
    <source>
        <strain evidence="16 17">DSM 16974</strain>
    </source>
</reference>
<feature type="chain" id="PRO_5018166129" evidence="13">
    <location>
        <begin position="23"/>
        <end position="705"/>
    </location>
</feature>
<keyword evidence="17" id="KW-1185">Reference proteome</keyword>
<dbReference type="Pfam" id="PF00593">
    <property type="entry name" value="TonB_dep_Rec_b-barrel"/>
    <property type="match status" value="1"/>
</dbReference>
<dbReference type="Gene3D" id="2.40.170.20">
    <property type="entry name" value="TonB-dependent receptor, beta-barrel domain"/>
    <property type="match status" value="1"/>
</dbReference>
<evidence type="ECO:0000256" key="3">
    <source>
        <dbReference type="ARBA" id="ARBA00022452"/>
    </source>
</evidence>
<evidence type="ECO:0000256" key="7">
    <source>
        <dbReference type="ARBA" id="ARBA00023065"/>
    </source>
</evidence>
<dbReference type="RefSeq" id="WP_123639539.1">
    <property type="nucleotide sequence ID" value="NZ_RJUK01000004.1"/>
</dbReference>
<keyword evidence="4" id="KW-0410">Iron transport</keyword>
<dbReference type="SUPFAM" id="SSF56935">
    <property type="entry name" value="Porins"/>
    <property type="match status" value="1"/>
</dbReference>
<evidence type="ECO:0000256" key="11">
    <source>
        <dbReference type="PROSITE-ProRule" id="PRU01360"/>
    </source>
</evidence>
<dbReference type="InterPro" id="IPR000531">
    <property type="entry name" value="Beta-barrel_TonB"/>
</dbReference>
<evidence type="ECO:0000256" key="13">
    <source>
        <dbReference type="SAM" id="SignalP"/>
    </source>
</evidence>
<dbReference type="GO" id="GO:0006826">
    <property type="term" value="P:iron ion transport"/>
    <property type="evidence" value="ECO:0007669"/>
    <property type="project" value="UniProtKB-KW"/>
</dbReference>
<dbReference type="GO" id="GO:0009279">
    <property type="term" value="C:cell outer membrane"/>
    <property type="evidence" value="ECO:0007669"/>
    <property type="project" value="UniProtKB-SubCell"/>
</dbReference>
<evidence type="ECO:0000256" key="10">
    <source>
        <dbReference type="ARBA" id="ARBA00023237"/>
    </source>
</evidence>
<protein>
    <submittedName>
        <fullName evidence="16">Outer membrane receptor protein involved in Fe transport</fullName>
    </submittedName>
</protein>
<proteinExistence type="inferred from homology"/>
<comment type="similarity">
    <text evidence="11 12">Belongs to the TonB-dependent receptor family.</text>
</comment>
<dbReference type="InterPro" id="IPR039426">
    <property type="entry name" value="TonB-dep_rcpt-like"/>
</dbReference>
<evidence type="ECO:0000256" key="4">
    <source>
        <dbReference type="ARBA" id="ARBA00022496"/>
    </source>
</evidence>
<dbReference type="OrthoDB" id="7051185at2"/>
<dbReference type="Pfam" id="PF07715">
    <property type="entry name" value="Plug"/>
    <property type="match status" value="1"/>
</dbReference>
<keyword evidence="6" id="KW-0408">Iron</keyword>
<evidence type="ECO:0000256" key="1">
    <source>
        <dbReference type="ARBA" id="ARBA00004571"/>
    </source>
</evidence>
<comment type="caution">
    <text evidence="16">The sequence shown here is derived from an EMBL/GenBank/DDBJ whole genome shotgun (WGS) entry which is preliminary data.</text>
</comment>
<keyword evidence="3 11" id="KW-1134">Transmembrane beta strand</keyword>
<keyword evidence="5 11" id="KW-0812">Transmembrane</keyword>
<dbReference type="PROSITE" id="PS52016">
    <property type="entry name" value="TONB_DEPENDENT_REC_3"/>
    <property type="match status" value="1"/>
</dbReference>
<feature type="domain" description="TonB-dependent receptor-like beta-barrel" evidence="14">
    <location>
        <begin position="214"/>
        <end position="662"/>
    </location>
</feature>
<sequence length="705" mass="77896">MNPTRFSLSALTAALLTVSTQAQDVAQIDEEILVTADFRQSGLLDLAASASVIDAETIRQRGADHLSQVLNTAPNVNFSAGTSRARFFQIRGIGERSQFVEPVNPSVGLIIDGIDMTGIGAGATTLDIQQVEVLRGPQGTLYGANAMAGLINMVSGTPTESFEGTASLGVAEYNTHTASGVISGPVSDTLSYRLAAGTTLSDGYQENAYLGTDDNADIDEQTLRGKLRWQPRADLTVDLTAFYVDVDNGYDGFSLDNTRTTLSDQPGHDRQESTAGSVRLQWQATEAFDVEALVSHAQSDLEYGYDEDWAYEDICVDFECVFDGYNSFDNYLRDNDNTSVDLRLVSRNAEDELGWVVGTYYRDQSEDLRREYTYLEEDFRSAFSTENTALYGQLDIPLAERLTLKAGLRHETRDADYADSDGAVFSPSEDMWGGKLALEYRDAEDNLWYALASRGFKAGGFNSSQTLAANEREFDTETLWNYEAGWKGEALDGALQTRVAVFYQDRDDVQTKQSRVVPDEGDNCPCSFIDYTTNAAAGSARGLEFEANARLNPMTEVFASVGLLDSEFDDFQSFAHVGANEETGEPEDLSGHDLPHAPSYQFAVGALFNLTEHWYARVELEGKDDFYFSSRHEAQSDAYELLNGRIGYRADSWEVALWGRNLTDEDVKTRGFGAFGNDPRDGYETKPYYQFGEPRVVGVDLTLRF</sequence>
<evidence type="ECO:0000259" key="15">
    <source>
        <dbReference type="Pfam" id="PF07715"/>
    </source>
</evidence>
<dbReference type="Proteomes" id="UP000273643">
    <property type="component" value="Unassembled WGS sequence"/>
</dbReference>
<keyword evidence="9 11" id="KW-0472">Membrane</keyword>
<name>A0A3N1NMJ4_9GAMM</name>
<organism evidence="16 17">
    <name type="scientific">Marinimicrobium koreense</name>
    <dbReference type="NCBI Taxonomy" id="306545"/>
    <lineage>
        <taxon>Bacteria</taxon>
        <taxon>Pseudomonadati</taxon>
        <taxon>Pseudomonadota</taxon>
        <taxon>Gammaproteobacteria</taxon>
        <taxon>Cellvibrionales</taxon>
        <taxon>Cellvibrionaceae</taxon>
        <taxon>Marinimicrobium</taxon>
    </lineage>
</organism>
<feature type="domain" description="TonB-dependent receptor plug" evidence="15">
    <location>
        <begin position="45"/>
        <end position="149"/>
    </location>
</feature>
<dbReference type="InterPro" id="IPR036942">
    <property type="entry name" value="Beta-barrel_TonB_sf"/>
</dbReference>
<evidence type="ECO:0000256" key="12">
    <source>
        <dbReference type="RuleBase" id="RU003357"/>
    </source>
</evidence>
<dbReference type="PANTHER" id="PTHR32552:SF81">
    <property type="entry name" value="TONB-DEPENDENT OUTER MEMBRANE RECEPTOR"/>
    <property type="match status" value="1"/>
</dbReference>
<accession>A0A3N1NMJ4</accession>
<comment type="subcellular location">
    <subcellularLocation>
        <location evidence="1 11">Cell outer membrane</location>
        <topology evidence="1 11">Multi-pass membrane protein</topology>
    </subcellularLocation>
</comment>
<dbReference type="InterPro" id="IPR012910">
    <property type="entry name" value="Plug_dom"/>
</dbReference>
<evidence type="ECO:0000313" key="16">
    <source>
        <dbReference type="EMBL" id="ROQ17079.1"/>
    </source>
</evidence>
<gene>
    <name evidence="16" type="ORF">EDC38_3194</name>
</gene>
<evidence type="ECO:0000259" key="14">
    <source>
        <dbReference type="Pfam" id="PF00593"/>
    </source>
</evidence>
<keyword evidence="8 12" id="KW-0798">TonB box</keyword>
<evidence type="ECO:0000256" key="6">
    <source>
        <dbReference type="ARBA" id="ARBA00023004"/>
    </source>
</evidence>
<keyword evidence="7" id="KW-0406">Ion transport</keyword>
<evidence type="ECO:0000256" key="2">
    <source>
        <dbReference type="ARBA" id="ARBA00022448"/>
    </source>
</evidence>
<keyword evidence="10 11" id="KW-0998">Cell outer membrane</keyword>